<proteinExistence type="predicted"/>
<accession>A0ACC1RKH1</accession>
<dbReference type="EMBL" id="JANHOG010002864">
    <property type="protein sequence ID" value="KAJ3519252.1"/>
    <property type="molecule type" value="Genomic_DNA"/>
</dbReference>
<name>A0ACC1RKH1_9APHY</name>
<sequence length="198" mass="21921">MYSPLEMDVMLEDIRAFKQAGADGFVFGVLKPEGRVDLDRTFILAAQAAPLQVCFHRAFDMTRDPIEALRDLKSIPGMTRILTSGHGQKAPSSISVLQKLLRESKRVLTIMPGSGINPDTIGPLLESLAPYGLKEFHLSAGEWIQSEMTFRPEGMGMGIGGDGEWGIWRTKEETVRAVRKIADDFQAAREDKRPSFAV</sequence>
<dbReference type="Proteomes" id="UP001148662">
    <property type="component" value="Unassembled WGS sequence"/>
</dbReference>
<keyword evidence="2" id="KW-1185">Reference proteome</keyword>
<evidence type="ECO:0000313" key="2">
    <source>
        <dbReference type="Proteomes" id="UP001148662"/>
    </source>
</evidence>
<gene>
    <name evidence="1" type="ORF">NM688_g9328</name>
</gene>
<reference evidence="1" key="1">
    <citation type="submission" date="2022-07" db="EMBL/GenBank/DDBJ databases">
        <title>Genome Sequence of Phlebia brevispora.</title>
        <authorList>
            <person name="Buettner E."/>
        </authorList>
    </citation>
    <scope>NUCLEOTIDE SEQUENCE</scope>
    <source>
        <strain evidence="1">MPL23</strain>
    </source>
</reference>
<evidence type="ECO:0000313" key="1">
    <source>
        <dbReference type="EMBL" id="KAJ3519252.1"/>
    </source>
</evidence>
<organism evidence="1 2">
    <name type="scientific">Phlebia brevispora</name>
    <dbReference type="NCBI Taxonomy" id="194682"/>
    <lineage>
        <taxon>Eukaryota</taxon>
        <taxon>Fungi</taxon>
        <taxon>Dikarya</taxon>
        <taxon>Basidiomycota</taxon>
        <taxon>Agaricomycotina</taxon>
        <taxon>Agaricomycetes</taxon>
        <taxon>Polyporales</taxon>
        <taxon>Meruliaceae</taxon>
        <taxon>Phlebia</taxon>
    </lineage>
</organism>
<protein>
    <submittedName>
        <fullName evidence="1">Uncharacterized protein</fullName>
    </submittedName>
</protein>
<comment type="caution">
    <text evidence="1">The sequence shown here is derived from an EMBL/GenBank/DDBJ whole genome shotgun (WGS) entry which is preliminary data.</text>
</comment>